<gene>
    <name evidence="11" type="ORF">LEP1GSC199_3880</name>
</gene>
<feature type="binding site" evidence="7">
    <location>
        <position position="463"/>
    </location>
    <ligand>
        <name>substrate</name>
    </ligand>
</feature>
<dbReference type="SUPFAM" id="SSF53649">
    <property type="entry name" value="Alkaline phosphatase-like"/>
    <property type="match status" value="1"/>
</dbReference>
<keyword evidence="3 9" id="KW-0812">Transmembrane</keyword>
<protein>
    <submittedName>
        <fullName evidence="11">Arylsulfatase</fullName>
        <ecNumber evidence="11">3.1.6.-</ecNumber>
    </submittedName>
</protein>
<evidence type="ECO:0000256" key="4">
    <source>
        <dbReference type="ARBA" id="ARBA00022989"/>
    </source>
</evidence>
<dbReference type="InterPro" id="IPR017850">
    <property type="entry name" value="Alkaline_phosphatase_core_sf"/>
</dbReference>
<comment type="subcellular location">
    <subcellularLocation>
        <location evidence="1">Cell membrane</location>
        <topology evidence="1">Multi-pass membrane protein</topology>
    </subcellularLocation>
</comment>
<feature type="transmembrane region" description="Helical" evidence="9">
    <location>
        <begin position="189"/>
        <end position="206"/>
    </location>
</feature>
<feature type="domain" description="Sulfatase N-terminal" evidence="10">
    <location>
        <begin position="292"/>
        <end position="567"/>
    </location>
</feature>
<keyword evidence="7" id="KW-0479">Metal-binding</keyword>
<evidence type="ECO:0000256" key="6">
    <source>
        <dbReference type="PIRSR" id="PIRSR005091-1"/>
    </source>
</evidence>
<dbReference type="InterPro" id="IPR012160">
    <property type="entry name" value="LtaS-like"/>
</dbReference>
<reference evidence="11 12" key="1">
    <citation type="submission" date="2013-03" db="EMBL/GenBank/DDBJ databases">
        <authorList>
            <person name="Harkins D.M."/>
            <person name="Durkin A.S."/>
            <person name="Brinkac L.M."/>
            <person name="Haft D.H."/>
            <person name="Selengut J.D."/>
            <person name="Sanka R."/>
            <person name="DePew J."/>
            <person name="Purushe J."/>
            <person name="Galloway R.L."/>
            <person name="Vinetz J.M."/>
            <person name="Sutton G.G."/>
            <person name="Nierman W.C."/>
            <person name="Fouts D.E."/>
        </authorList>
    </citation>
    <scope>NUCLEOTIDE SEQUENCE [LARGE SCALE GENOMIC DNA]</scope>
    <source>
        <strain evidence="11 12">Waz Holland</strain>
    </source>
</reference>
<evidence type="ECO:0000256" key="5">
    <source>
        <dbReference type="ARBA" id="ARBA00023136"/>
    </source>
</evidence>
<evidence type="ECO:0000313" key="11">
    <source>
        <dbReference type="EMBL" id="EMY67921.1"/>
    </source>
</evidence>
<dbReference type="PIRSF" id="PIRSF005091">
    <property type="entry name" value="Mmb_sulf_HI1246"/>
    <property type="match status" value="1"/>
</dbReference>
<dbReference type="Gene3D" id="3.40.720.10">
    <property type="entry name" value="Alkaline Phosphatase, subunit A"/>
    <property type="match status" value="1"/>
</dbReference>
<evidence type="ECO:0000259" key="10">
    <source>
        <dbReference type="Pfam" id="PF00884"/>
    </source>
</evidence>
<feature type="transmembrane region" description="Helical" evidence="9">
    <location>
        <begin position="21"/>
        <end position="45"/>
    </location>
</feature>
<evidence type="ECO:0000256" key="9">
    <source>
        <dbReference type="SAM" id="Phobius"/>
    </source>
</evidence>
<dbReference type="EC" id="3.1.6.-" evidence="11"/>
<feature type="binding site" evidence="8">
    <location>
        <position position="519"/>
    </location>
    <ligand>
        <name>Mn(2+)</name>
        <dbReference type="ChEBI" id="CHEBI:29035"/>
    </ligand>
</feature>
<dbReference type="EMBL" id="AOGY02000077">
    <property type="protein sequence ID" value="EMY67921.1"/>
    <property type="molecule type" value="Genomic_DNA"/>
</dbReference>
<evidence type="ECO:0000256" key="1">
    <source>
        <dbReference type="ARBA" id="ARBA00004651"/>
    </source>
</evidence>
<evidence type="ECO:0000256" key="3">
    <source>
        <dbReference type="ARBA" id="ARBA00022692"/>
    </source>
</evidence>
<dbReference type="InterPro" id="IPR050448">
    <property type="entry name" value="OpgB/LTA_synthase_biosynth"/>
</dbReference>
<proteinExistence type="predicted"/>
<dbReference type="PANTHER" id="PTHR47371">
    <property type="entry name" value="LIPOTEICHOIC ACID SYNTHASE"/>
    <property type="match status" value="1"/>
</dbReference>
<keyword evidence="2" id="KW-1003">Cell membrane</keyword>
<name>N1W7T5_9LEPT</name>
<dbReference type="GO" id="GO:0046872">
    <property type="term" value="F:metal ion binding"/>
    <property type="evidence" value="ECO:0007669"/>
    <property type="project" value="UniProtKB-KW"/>
</dbReference>
<comment type="caution">
    <text evidence="11">The sequence shown here is derived from an EMBL/GenBank/DDBJ whole genome shotgun (WGS) entry which is preliminary data.</text>
</comment>
<keyword evidence="7" id="KW-0464">Manganese</keyword>
<feature type="transmembrane region" description="Helical" evidence="9">
    <location>
        <begin position="65"/>
        <end position="83"/>
    </location>
</feature>
<keyword evidence="11" id="KW-0378">Hydrolase</keyword>
<evidence type="ECO:0000256" key="7">
    <source>
        <dbReference type="PIRSR" id="PIRSR005091-2"/>
    </source>
</evidence>
<evidence type="ECO:0000256" key="2">
    <source>
        <dbReference type="ARBA" id="ARBA00022475"/>
    </source>
</evidence>
<dbReference type="STRING" id="1218591.LEP1GSC199_3880"/>
<dbReference type="Pfam" id="PF00884">
    <property type="entry name" value="Sulfatase"/>
    <property type="match status" value="1"/>
</dbReference>
<dbReference type="GO" id="GO:0005886">
    <property type="term" value="C:plasma membrane"/>
    <property type="evidence" value="ECO:0007669"/>
    <property type="project" value="UniProtKB-SubCell"/>
</dbReference>
<organism evidence="11 12">
    <name type="scientific">Leptospira vanthielii serovar Holland str. Waz Holland = ATCC 700522</name>
    <dbReference type="NCBI Taxonomy" id="1218591"/>
    <lineage>
        <taxon>Bacteria</taxon>
        <taxon>Pseudomonadati</taxon>
        <taxon>Spirochaetota</taxon>
        <taxon>Spirochaetia</taxon>
        <taxon>Leptospirales</taxon>
        <taxon>Leptospiraceae</taxon>
        <taxon>Leptospira</taxon>
    </lineage>
</organism>
<feature type="transmembrane region" description="Helical" evidence="9">
    <location>
        <begin position="95"/>
        <end position="113"/>
    </location>
</feature>
<dbReference type="GO" id="GO:0016787">
    <property type="term" value="F:hydrolase activity"/>
    <property type="evidence" value="ECO:0007669"/>
    <property type="project" value="UniProtKB-KW"/>
</dbReference>
<keyword evidence="5 9" id="KW-0472">Membrane</keyword>
<accession>N1W7T5</accession>
<dbReference type="Proteomes" id="UP000012227">
    <property type="component" value="Unassembled WGS sequence"/>
</dbReference>
<feature type="binding site" evidence="8">
    <location>
        <position position="520"/>
    </location>
    <ligand>
        <name>Mn(2+)</name>
        <dbReference type="ChEBI" id="CHEBI:29035"/>
    </ligand>
</feature>
<dbReference type="AlphaFoldDB" id="N1W7T5"/>
<feature type="active site" evidence="6">
    <location>
        <position position="343"/>
    </location>
</feature>
<evidence type="ECO:0000313" key="12">
    <source>
        <dbReference type="Proteomes" id="UP000012227"/>
    </source>
</evidence>
<dbReference type="CDD" id="cd16015">
    <property type="entry name" value="LTA_synthase"/>
    <property type="match status" value="1"/>
</dbReference>
<feature type="binding site" evidence="8">
    <location>
        <position position="299"/>
    </location>
    <ligand>
        <name>Mn(2+)</name>
        <dbReference type="ChEBI" id="CHEBI:29035"/>
    </ligand>
</feature>
<keyword evidence="4 9" id="KW-1133">Transmembrane helix</keyword>
<feature type="binding site" evidence="8">
    <location>
        <position position="343"/>
    </location>
    <ligand>
        <name>Mn(2+)</name>
        <dbReference type="ChEBI" id="CHEBI:29035"/>
    </ligand>
</feature>
<feature type="transmembrane region" description="Helical" evidence="9">
    <location>
        <begin position="151"/>
        <end position="169"/>
    </location>
</feature>
<evidence type="ECO:0000256" key="8">
    <source>
        <dbReference type="PIRSR" id="PIRSR005091-3"/>
    </source>
</evidence>
<dbReference type="InterPro" id="IPR000917">
    <property type="entry name" value="Sulfatase_N"/>
</dbReference>
<sequence>MTNSFFMVKHFPTPRFSDRIFLTYISFGFLTLFLHRILFFIVYSYRLEEFPFLILLKAFLIGFRFDWVTISILLVGFYGLSLWDKASRLRWYRYFWLITPLVLYPFCLIHLFADLLYFENANKHIGYEAIVFLGDLDVLISSAFEEAPFKILLFLICIGLYIFGIRYWFSKLKIAEKRNEKESFRSSSFKTILWILFFFIGLRGGPQESPLRASEAIISDDALINQLALNGIYTTINDFKSQSIPKHLKMTDKDMLAVVQEEISYAGAEFIGDPEFPLVRKITGIPGRKSINVVLVIQESWTGKYVWPVSDGIWSDKEVTPYYNTLAKKGHSFRKFYANGGRTSNALLSVLTSVPDRPGLTAIRTPQILSNFSAIGNLFSGLGYQTSFITGDDLKFDSLATILPHFGFKTLIGKEDFRKSGKYEIGAWGYDDEHLYTKALEEMDLYQKDNKPFLMTILTMTTHYPYKVPDSKYEIYDSNVTDFDYLNTYHYSDAALETFMKEIQKRNYFEDTLFVFVGDHTHHRYLSYYEDRMVPFLLYAPKYIKPKLDERISSQLDVLPTILGVVGKETYFAGFGKDMRATGVKSGSTYFAYGSACGWIDEEKILYQSVDGDTQFIFQMIPPYGQDPVCIPNRNNCLHQTVKAKAFFNLSLELMNRNSLYPLEGSLRYTRK</sequence>
<dbReference type="PANTHER" id="PTHR47371:SF3">
    <property type="entry name" value="PHOSPHOGLYCEROL TRANSFERASE I"/>
    <property type="match status" value="1"/>
</dbReference>